<dbReference type="Pfam" id="PF00497">
    <property type="entry name" value="SBP_bac_3"/>
    <property type="match status" value="1"/>
</dbReference>
<proteinExistence type="predicted"/>
<gene>
    <name evidence="3" type="ORF">ACFSKO_08325</name>
</gene>
<name>A0ABW5BHM2_9PROT</name>
<dbReference type="RefSeq" id="WP_380250392.1">
    <property type="nucleotide sequence ID" value="NZ_JBHUII010000004.1"/>
</dbReference>
<dbReference type="PANTHER" id="PTHR35936">
    <property type="entry name" value="MEMBRANE-BOUND LYTIC MUREIN TRANSGLYCOSYLASE F"/>
    <property type="match status" value="1"/>
</dbReference>
<dbReference type="Proteomes" id="UP001597294">
    <property type="component" value="Unassembled WGS sequence"/>
</dbReference>
<dbReference type="PANTHER" id="PTHR35936:SF6">
    <property type="entry name" value="AMINO ACID ABC TRANSPORTER SUBSTRATE-BINDING PAAT FAMILY PROTEIN"/>
    <property type="match status" value="1"/>
</dbReference>
<keyword evidence="1" id="KW-0732">Signal</keyword>
<evidence type="ECO:0000313" key="3">
    <source>
        <dbReference type="EMBL" id="MFD2205612.1"/>
    </source>
</evidence>
<keyword evidence="4" id="KW-1185">Reference proteome</keyword>
<evidence type="ECO:0000256" key="1">
    <source>
        <dbReference type="ARBA" id="ARBA00022729"/>
    </source>
</evidence>
<sequence length="263" mass="30173">MVRKRISKCTVLVLFVYFVSLCMMESIALSDDKACTSIRINGASDWYPVLMHSKDTNKHHGIAMDVAREVFRRLDVPISDEPLVPWKRMIRQLNKGELDILLGAYWTQKRSSIYGYTEPLIKDEVAVFVRKGEEFSLNKLEDLIGFVGLRPMGGSYGEEFDLFAKKSLVIHGVKEDGTLELLLSGRANYAVLGRYDGIADLREMGSLERITDLPWPVASNNVHFMMSRLSPCYYLLDDINRVIRDLHKEKFIEQLEAQYLEVN</sequence>
<protein>
    <submittedName>
        <fullName evidence="3">Substrate-binding periplasmic protein</fullName>
    </submittedName>
</protein>
<comment type="caution">
    <text evidence="3">The sequence shown here is derived from an EMBL/GenBank/DDBJ whole genome shotgun (WGS) entry which is preliminary data.</text>
</comment>
<dbReference type="EMBL" id="JBHUII010000004">
    <property type="protein sequence ID" value="MFD2205612.1"/>
    <property type="molecule type" value="Genomic_DNA"/>
</dbReference>
<feature type="domain" description="Solute-binding protein family 3/N-terminal" evidence="2">
    <location>
        <begin position="39"/>
        <end position="260"/>
    </location>
</feature>
<organism evidence="3 4">
    <name type="scientific">Kiloniella antarctica</name>
    <dbReference type="NCBI Taxonomy" id="1550907"/>
    <lineage>
        <taxon>Bacteria</taxon>
        <taxon>Pseudomonadati</taxon>
        <taxon>Pseudomonadota</taxon>
        <taxon>Alphaproteobacteria</taxon>
        <taxon>Rhodospirillales</taxon>
        <taxon>Kiloniellaceae</taxon>
        <taxon>Kiloniella</taxon>
    </lineage>
</organism>
<evidence type="ECO:0000313" key="4">
    <source>
        <dbReference type="Proteomes" id="UP001597294"/>
    </source>
</evidence>
<dbReference type="InterPro" id="IPR001638">
    <property type="entry name" value="Solute-binding_3/MltF_N"/>
</dbReference>
<dbReference type="Gene3D" id="3.40.190.10">
    <property type="entry name" value="Periplasmic binding protein-like II"/>
    <property type="match status" value="2"/>
</dbReference>
<evidence type="ECO:0000259" key="2">
    <source>
        <dbReference type="Pfam" id="PF00497"/>
    </source>
</evidence>
<accession>A0ABW5BHM2</accession>
<dbReference type="SUPFAM" id="SSF53850">
    <property type="entry name" value="Periplasmic binding protein-like II"/>
    <property type="match status" value="1"/>
</dbReference>
<reference evidence="4" key="1">
    <citation type="journal article" date="2019" name="Int. J. Syst. Evol. Microbiol.">
        <title>The Global Catalogue of Microorganisms (GCM) 10K type strain sequencing project: providing services to taxonomists for standard genome sequencing and annotation.</title>
        <authorList>
            <consortium name="The Broad Institute Genomics Platform"/>
            <consortium name="The Broad Institute Genome Sequencing Center for Infectious Disease"/>
            <person name="Wu L."/>
            <person name="Ma J."/>
        </authorList>
    </citation>
    <scope>NUCLEOTIDE SEQUENCE [LARGE SCALE GENOMIC DNA]</scope>
    <source>
        <strain evidence="4">CGMCC 4.7192</strain>
    </source>
</reference>